<proteinExistence type="predicted"/>
<accession>A0A024G614</accession>
<dbReference type="InParanoid" id="A0A024G614"/>
<evidence type="ECO:0000313" key="3">
    <source>
        <dbReference type="Proteomes" id="UP000053237"/>
    </source>
</evidence>
<dbReference type="PROSITE" id="PS50176">
    <property type="entry name" value="ARM_REPEAT"/>
    <property type="match status" value="1"/>
</dbReference>
<sequence>MSIKNAPIGIDVPISTNVLHLRSSGSSLHNITTGQHLIIHETKPFVYYTHTNSVNEAFGHRKWPQLLLYLEQGDMILRKKTLRCMSRILKNPQDASMCLRLGLLALIEKGILYSEDKEFQYLSAQLFSVIVQCSNGRLELLKAHRNKAEVSEGTSATMLDRIRPVFAALGLSSDDMSRATCVLLYDALISLSQTCVGAQLISTHGFVSILVDHIHRTPKSISNKSEIRIRALHLLRNVVNDGLESTSALMLDLEAMQLCSKYIRHANYHVQVAACNVIAAIGYIERAKGVAVEFGIVKELSLLLTDRNRKVQGACVGALMNLAINDEAKGIIIANNSLLVVPQLLECSEDSIKLNTLKLIAIVAAHPEARKQLNTFSTKELLTSLIRLQDPLLSQPAKLALSVIEWRI</sequence>
<dbReference type="SUPFAM" id="SSF48371">
    <property type="entry name" value="ARM repeat"/>
    <property type="match status" value="1"/>
</dbReference>
<evidence type="ECO:0000313" key="2">
    <source>
        <dbReference type="EMBL" id="CCI42108.1"/>
    </source>
</evidence>
<organism evidence="2 3">
    <name type="scientific">Albugo candida</name>
    <dbReference type="NCBI Taxonomy" id="65357"/>
    <lineage>
        <taxon>Eukaryota</taxon>
        <taxon>Sar</taxon>
        <taxon>Stramenopiles</taxon>
        <taxon>Oomycota</taxon>
        <taxon>Peronosporomycetes</taxon>
        <taxon>Albuginales</taxon>
        <taxon>Albuginaceae</taxon>
        <taxon>Albugo</taxon>
    </lineage>
</organism>
<dbReference type="EMBL" id="CAIX01000029">
    <property type="protein sequence ID" value="CCI42108.1"/>
    <property type="molecule type" value="Genomic_DNA"/>
</dbReference>
<dbReference type="PANTHER" id="PTHR15599:SF1">
    <property type="entry name" value="RADIAL SPOKE HEAD 14 HOMOLOG"/>
    <property type="match status" value="1"/>
</dbReference>
<protein>
    <recommendedName>
        <fullName evidence="4">Armadillo repeat-containing domain-containing protein</fullName>
    </recommendedName>
</protein>
<reference evidence="2 3" key="1">
    <citation type="submission" date="2012-05" db="EMBL/GenBank/DDBJ databases">
        <title>Recombination and specialization in a pathogen metapopulation.</title>
        <authorList>
            <person name="Gardiner A."/>
            <person name="Kemen E."/>
            <person name="Schultz-Larsen T."/>
            <person name="MacLean D."/>
            <person name="Van Oosterhout C."/>
            <person name="Jones J.D.G."/>
        </authorList>
    </citation>
    <scope>NUCLEOTIDE SEQUENCE [LARGE SCALE GENOMIC DNA]</scope>
    <source>
        <strain evidence="2 3">Ac Nc2</strain>
    </source>
</reference>
<dbReference type="InterPro" id="IPR000225">
    <property type="entry name" value="Armadillo"/>
</dbReference>
<keyword evidence="3" id="KW-1185">Reference proteome</keyword>
<dbReference type="InterPro" id="IPR016024">
    <property type="entry name" value="ARM-type_fold"/>
</dbReference>
<dbReference type="InterPro" id="IPR042856">
    <property type="entry name" value="RSP14"/>
</dbReference>
<dbReference type="PANTHER" id="PTHR15599">
    <property type="entry name" value="RTDR1"/>
    <property type="match status" value="1"/>
</dbReference>
<feature type="repeat" description="ARM" evidence="1">
    <location>
        <begin position="295"/>
        <end position="337"/>
    </location>
</feature>
<dbReference type="Proteomes" id="UP000053237">
    <property type="component" value="Unassembled WGS sequence"/>
</dbReference>
<dbReference type="OrthoDB" id="409644at2759"/>
<gene>
    <name evidence="2" type="ORF">BN9_028920</name>
</gene>
<comment type="caution">
    <text evidence="2">The sequence shown here is derived from an EMBL/GenBank/DDBJ whole genome shotgun (WGS) entry which is preliminary data.</text>
</comment>
<evidence type="ECO:0000256" key="1">
    <source>
        <dbReference type="PROSITE-ProRule" id="PRU00259"/>
    </source>
</evidence>
<dbReference type="Gene3D" id="1.25.10.10">
    <property type="entry name" value="Leucine-rich Repeat Variant"/>
    <property type="match status" value="1"/>
</dbReference>
<dbReference type="STRING" id="65357.A0A024G614"/>
<dbReference type="AlphaFoldDB" id="A0A024G614"/>
<dbReference type="InterPro" id="IPR011989">
    <property type="entry name" value="ARM-like"/>
</dbReference>
<evidence type="ECO:0008006" key="4">
    <source>
        <dbReference type="Google" id="ProtNLM"/>
    </source>
</evidence>
<name>A0A024G614_9STRA</name>